<keyword evidence="1 4" id="KW-0808">Transferase</keyword>
<dbReference type="InterPro" id="IPR000182">
    <property type="entry name" value="GNAT_dom"/>
</dbReference>
<dbReference type="InterPro" id="IPR050832">
    <property type="entry name" value="Bact_Acetyltransf"/>
</dbReference>
<dbReference type="PIRSF" id="PIRSF037663">
    <property type="entry name" value="Acetyltransf_GNAT_prd"/>
    <property type="match status" value="1"/>
</dbReference>
<comment type="caution">
    <text evidence="4">The sequence shown here is derived from an EMBL/GenBank/DDBJ whole genome shotgun (WGS) entry which is preliminary data.</text>
</comment>
<dbReference type="Pfam" id="PF00583">
    <property type="entry name" value="Acetyltransf_1"/>
    <property type="match status" value="1"/>
</dbReference>
<dbReference type="InterPro" id="IPR017255">
    <property type="entry name" value="AcTrfase_GNAT_prd"/>
</dbReference>
<feature type="domain" description="N-acetyltransferase" evidence="3">
    <location>
        <begin position="1"/>
        <end position="145"/>
    </location>
</feature>
<proteinExistence type="predicted"/>
<dbReference type="OrthoDB" id="9789603at2"/>
<reference evidence="4 5" key="1">
    <citation type="submission" date="2018-02" db="EMBL/GenBank/DDBJ databases">
        <title>Genome sequences of Apibacter spp., gut symbionts of Asian honey bees.</title>
        <authorList>
            <person name="Kwong W.K."/>
            <person name="Steele M.I."/>
            <person name="Moran N.A."/>
        </authorList>
    </citation>
    <scope>NUCLEOTIDE SEQUENCE [LARGE SCALE GENOMIC DNA]</scope>
    <source>
        <strain evidence="5">wkB301</strain>
    </source>
</reference>
<dbReference type="CDD" id="cd04301">
    <property type="entry name" value="NAT_SF"/>
    <property type="match status" value="1"/>
</dbReference>
<evidence type="ECO:0000256" key="1">
    <source>
        <dbReference type="ARBA" id="ARBA00022679"/>
    </source>
</evidence>
<accession>A0A2S8A886</accession>
<dbReference type="GO" id="GO:0016747">
    <property type="term" value="F:acyltransferase activity, transferring groups other than amino-acyl groups"/>
    <property type="evidence" value="ECO:0007669"/>
    <property type="project" value="InterPro"/>
</dbReference>
<evidence type="ECO:0000313" key="4">
    <source>
        <dbReference type="EMBL" id="PQL90778.1"/>
    </source>
</evidence>
<evidence type="ECO:0000256" key="2">
    <source>
        <dbReference type="ARBA" id="ARBA00023315"/>
    </source>
</evidence>
<dbReference type="Proteomes" id="UP000238042">
    <property type="component" value="Unassembled WGS sequence"/>
</dbReference>
<dbReference type="AlphaFoldDB" id="A0A2S8A886"/>
<dbReference type="RefSeq" id="WP_105247420.1">
    <property type="nucleotide sequence ID" value="NZ_PSZM01000045.1"/>
</dbReference>
<evidence type="ECO:0000259" key="3">
    <source>
        <dbReference type="PROSITE" id="PS51186"/>
    </source>
</evidence>
<keyword evidence="5" id="KW-1185">Reference proteome</keyword>
<dbReference type="PANTHER" id="PTHR43877">
    <property type="entry name" value="AMINOALKYLPHOSPHONATE N-ACETYLTRANSFERASE-RELATED-RELATED"/>
    <property type="match status" value="1"/>
</dbReference>
<dbReference type="SUPFAM" id="SSF55729">
    <property type="entry name" value="Acyl-CoA N-acyltransferases (Nat)"/>
    <property type="match status" value="1"/>
</dbReference>
<dbReference type="Gene3D" id="3.40.630.30">
    <property type="match status" value="1"/>
</dbReference>
<name>A0A2S8A886_9FLAO</name>
<organism evidence="4 5">
    <name type="scientific">Apibacter adventoris</name>
    <dbReference type="NCBI Taxonomy" id="1679466"/>
    <lineage>
        <taxon>Bacteria</taxon>
        <taxon>Pseudomonadati</taxon>
        <taxon>Bacteroidota</taxon>
        <taxon>Flavobacteriia</taxon>
        <taxon>Flavobacteriales</taxon>
        <taxon>Weeksellaceae</taxon>
        <taxon>Apibacter</taxon>
    </lineage>
</organism>
<dbReference type="EMBL" id="PSZM01000045">
    <property type="protein sequence ID" value="PQL90778.1"/>
    <property type="molecule type" value="Genomic_DNA"/>
</dbReference>
<gene>
    <name evidence="4" type="ORF">C4S77_09995</name>
</gene>
<protein>
    <submittedName>
        <fullName evidence="4">GNAT family N-acetyltransferase</fullName>
    </submittedName>
</protein>
<evidence type="ECO:0000313" key="5">
    <source>
        <dbReference type="Proteomes" id="UP000238042"/>
    </source>
</evidence>
<dbReference type="PROSITE" id="PS51186">
    <property type="entry name" value="GNAT"/>
    <property type="match status" value="1"/>
</dbReference>
<keyword evidence="2" id="KW-0012">Acyltransferase</keyword>
<dbReference type="InterPro" id="IPR016181">
    <property type="entry name" value="Acyl_CoA_acyltransferase"/>
</dbReference>
<sequence>MSVRKAYISDYYNIKKLLDQLGYPQTESFVKKKMEILLNHPDAELLVYEVNEKVVAFISLHYIPQIAREGDYLRINYFAVDQDYRSRGIGKEIEEYCVKLAQEKKCDRIELHTQERRKLAQKFYARQGYKEDPKYLVKILKNKNT</sequence>